<dbReference type="Pfam" id="PF08712">
    <property type="entry name" value="Nfu_N"/>
    <property type="match status" value="1"/>
</dbReference>
<feature type="region of interest" description="Disordered" evidence="2">
    <location>
        <begin position="1"/>
        <end position="59"/>
    </location>
</feature>
<name>D8LAX5_ECTSI</name>
<dbReference type="SUPFAM" id="SSF117916">
    <property type="entry name" value="Fe-S cluster assembly (FSCA) domain-like"/>
    <property type="match status" value="1"/>
</dbReference>
<dbReference type="OrthoDB" id="565552at2759"/>
<dbReference type="GO" id="GO:0005739">
    <property type="term" value="C:mitochondrion"/>
    <property type="evidence" value="ECO:0007669"/>
    <property type="project" value="TreeGrafter"/>
</dbReference>
<dbReference type="GO" id="GO:0005506">
    <property type="term" value="F:iron ion binding"/>
    <property type="evidence" value="ECO:0007669"/>
    <property type="project" value="InterPro"/>
</dbReference>
<evidence type="ECO:0000313" key="5">
    <source>
        <dbReference type="Proteomes" id="UP000002630"/>
    </source>
</evidence>
<feature type="domain" description="Scaffold protein Nfu/NifU N-terminal" evidence="3">
    <location>
        <begin position="67"/>
        <end position="157"/>
    </location>
</feature>
<accession>D8LAX5</accession>
<evidence type="ECO:0000256" key="1">
    <source>
        <dbReference type="ARBA" id="ARBA00006420"/>
    </source>
</evidence>
<evidence type="ECO:0000256" key="2">
    <source>
        <dbReference type="SAM" id="MobiDB-lite"/>
    </source>
</evidence>
<dbReference type="GO" id="GO:0016226">
    <property type="term" value="P:iron-sulfur cluster assembly"/>
    <property type="evidence" value="ECO:0007669"/>
    <property type="project" value="InterPro"/>
</dbReference>
<dbReference type="GO" id="GO:0051536">
    <property type="term" value="F:iron-sulfur cluster binding"/>
    <property type="evidence" value="ECO:0007669"/>
    <property type="project" value="InterPro"/>
</dbReference>
<feature type="compositionally biased region" description="Low complexity" evidence="2">
    <location>
        <begin position="30"/>
        <end position="41"/>
    </location>
</feature>
<organism evidence="4 5">
    <name type="scientific">Ectocarpus siliculosus</name>
    <name type="common">Brown alga</name>
    <name type="synonym">Conferva siliculosa</name>
    <dbReference type="NCBI Taxonomy" id="2880"/>
    <lineage>
        <taxon>Eukaryota</taxon>
        <taxon>Sar</taxon>
        <taxon>Stramenopiles</taxon>
        <taxon>Ochrophyta</taxon>
        <taxon>PX clade</taxon>
        <taxon>Phaeophyceae</taxon>
        <taxon>Ectocarpales</taxon>
        <taxon>Ectocarpaceae</taxon>
        <taxon>Ectocarpus</taxon>
    </lineage>
</organism>
<dbReference type="PANTHER" id="PTHR11178">
    <property type="entry name" value="IRON-SULFUR CLUSTER SCAFFOLD PROTEIN NFU-RELATED"/>
    <property type="match status" value="1"/>
</dbReference>
<dbReference type="SMART" id="SM00932">
    <property type="entry name" value="Nfu_N"/>
    <property type="match status" value="1"/>
</dbReference>
<dbReference type="InterPro" id="IPR001075">
    <property type="entry name" value="NIF_FeS_clus_asmbl_NifU_C"/>
</dbReference>
<protein>
    <recommendedName>
        <fullName evidence="3">Scaffold protein Nfu/NifU N-terminal domain-containing protein</fullName>
    </recommendedName>
</protein>
<dbReference type="InterPro" id="IPR034904">
    <property type="entry name" value="FSCA_dom_sf"/>
</dbReference>
<dbReference type="Proteomes" id="UP000002630">
    <property type="component" value="Linkage Group LG01"/>
</dbReference>
<dbReference type="SUPFAM" id="SSF110836">
    <property type="entry name" value="Hypothetical protein SAV1430"/>
    <property type="match status" value="1"/>
</dbReference>
<dbReference type="InterPro" id="IPR014824">
    <property type="entry name" value="Nfu/NifU_N"/>
</dbReference>
<dbReference type="InterPro" id="IPR036498">
    <property type="entry name" value="Nfu/NifU_N_sf"/>
</dbReference>
<proteinExistence type="inferred from homology"/>
<dbReference type="Pfam" id="PF01106">
    <property type="entry name" value="NifU"/>
    <property type="match status" value="1"/>
</dbReference>
<dbReference type="AlphaFoldDB" id="D8LAX5"/>
<dbReference type="EMBL" id="FN647682">
    <property type="protein sequence ID" value="CBN76484.1"/>
    <property type="molecule type" value="Genomic_DNA"/>
</dbReference>
<dbReference type="InParanoid" id="D8LAX5"/>
<evidence type="ECO:0000259" key="3">
    <source>
        <dbReference type="SMART" id="SM00932"/>
    </source>
</evidence>
<dbReference type="EMBL" id="FN649726">
    <property type="protein sequence ID" value="CBN76484.1"/>
    <property type="molecule type" value="Genomic_DNA"/>
</dbReference>
<dbReference type="Gene3D" id="3.30.300.130">
    <property type="entry name" value="Fe-S cluster assembly (FSCA)"/>
    <property type="match status" value="1"/>
</dbReference>
<feature type="compositionally biased region" description="Polar residues" evidence="2">
    <location>
        <begin position="1"/>
        <end position="11"/>
    </location>
</feature>
<dbReference type="OMA" id="AIMEHYM"/>
<gene>
    <name evidence="4" type="ORF">Esi_0000_0075</name>
</gene>
<evidence type="ECO:0000313" key="4">
    <source>
        <dbReference type="EMBL" id="CBN76484.1"/>
    </source>
</evidence>
<sequence length="282" mass="30513">MSRTAAESLGTQARPALGGAAAQTRRFQVAASSASTSSAATERPLLGRNHPRSRSPWLSQQSRSFFIQTEPTPNPNSLKFLPGRPVLPAEHGTGVYFTPDDREKSQSPLAVALLSLEGVAGVFLGTDFITISKHDEGGWTLMKPVVFGEIMDFFAEGKPVMLAEPVVTDTTILDDDDEVVAMIKELLQERVRPAVQEDGGDIFYRGFDPNTGTVNVQLAGSCVGCPSSTVTLKNGVEKMLMHYIPEVTAVNAVEDEELKQVNQKEVNELEDRLKAAGVPFEP</sequence>
<keyword evidence="5" id="KW-1185">Reference proteome</keyword>
<comment type="similarity">
    <text evidence="1">Belongs to the NifU family.</text>
</comment>
<dbReference type="FunFam" id="3.30.300.130:FF:000001">
    <property type="entry name" value="NFU1 iron-sulfur cluster scaffold"/>
    <property type="match status" value="1"/>
</dbReference>
<dbReference type="PANTHER" id="PTHR11178:SF1">
    <property type="entry name" value="NFU1 IRON-SULFUR CLUSTER SCAFFOLD HOMOLOG, MITOCHONDRIAL"/>
    <property type="match status" value="1"/>
</dbReference>
<dbReference type="Gene3D" id="3.30.1370.70">
    <property type="entry name" value="Scaffold protein Nfu/NifU, N-terminal domain"/>
    <property type="match status" value="1"/>
</dbReference>
<reference evidence="4 5" key="1">
    <citation type="journal article" date="2010" name="Nature">
        <title>The Ectocarpus genome and the independent evolution of multicellularity in brown algae.</title>
        <authorList>
            <person name="Cock J.M."/>
            <person name="Sterck L."/>
            <person name="Rouze P."/>
            <person name="Scornet D."/>
            <person name="Allen A.E."/>
            <person name="Amoutzias G."/>
            <person name="Anthouard V."/>
            <person name="Artiguenave F."/>
            <person name="Aury J.M."/>
            <person name="Badger J.H."/>
            <person name="Beszteri B."/>
            <person name="Billiau K."/>
            <person name="Bonnet E."/>
            <person name="Bothwell J.H."/>
            <person name="Bowler C."/>
            <person name="Boyen C."/>
            <person name="Brownlee C."/>
            <person name="Carrano C.J."/>
            <person name="Charrier B."/>
            <person name="Cho G.Y."/>
            <person name="Coelho S.M."/>
            <person name="Collen J."/>
            <person name="Corre E."/>
            <person name="Da Silva C."/>
            <person name="Delage L."/>
            <person name="Delaroque N."/>
            <person name="Dittami S.M."/>
            <person name="Doulbeau S."/>
            <person name="Elias M."/>
            <person name="Farnham G."/>
            <person name="Gachon C.M."/>
            <person name="Gschloessl B."/>
            <person name="Heesch S."/>
            <person name="Jabbari K."/>
            <person name="Jubin C."/>
            <person name="Kawai H."/>
            <person name="Kimura K."/>
            <person name="Kloareg B."/>
            <person name="Kupper F.C."/>
            <person name="Lang D."/>
            <person name="Le Bail A."/>
            <person name="Leblanc C."/>
            <person name="Lerouge P."/>
            <person name="Lohr M."/>
            <person name="Lopez P.J."/>
            <person name="Martens C."/>
            <person name="Maumus F."/>
            <person name="Michel G."/>
            <person name="Miranda-Saavedra D."/>
            <person name="Morales J."/>
            <person name="Moreau H."/>
            <person name="Motomura T."/>
            <person name="Nagasato C."/>
            <person name="Napoli C.A."/>
            <person name="Nelson D.R."/>
            <person name="Nyvall-Collen P."/>
            <person name="Peters A.F."/>
            <person name="Pommier C."/>
            <person name="Potin P."/>
            <person name="Poulain J."/>
            <person name="Quesneville H."/>
            <person name="Read B."/>
            <person name="Rensing S.A."/>
            <person name="Ritter A."/>
            <person name="Rousvoal S."/>
            <person name="Samanta M."/>
            <person name="Samson G."/>
            <person name="Schroeder D.C."/>
            <person name="Segurens B."/>
            <person name="Strittmatter M."/>
            <person name="Tonon T."/>
            <person name="Tregear J.W."/>
            <person name="Valentin K."/>
            <person name="von Dassow P."/>
            <person name="Yamagishi T."/>
            <person name="Van de Peer Y."/>
            <person name="Wincker P."/>
        </authorList>
    </citation>
    <scope>NUCLEOTIDE SEQUENCE [LARGE SCALE GENOMIC DNA]</scope>
    <source>
        <strain evidence="5">Ec32 / CCAP1310/4</strain>
    </source>
</reference>
<dbReference type="STRING" id="2880.D8LAX5"/>
<dbReference type="eggNOG" id="KOG2358">
    <property type="taxonomic scope" value="Eukaryota"/>
</dbReference>